<feature type="compositionally biased region" description="Basic and acidic residues" evidence="1">
    <location>
        <begin position="196"/>
        <end position="206"/>
    </location>
</feature>
<keyword evidence="2" id="KW-1133">Transmembrane helix</keyword>
<evidence type="ECO:0000256" key="2">
    <source>
        <dbReference type="SAM" id="Phobius"/>
    </source>
</evidence>
<feature type="compositionally biased region" description="Low complexity" evidence="1">
    <location>
        <begin position="97"/>
        <end position="137"/>
    </location>
</feature>
<gene>
    <name evidence="3" type="ORF">JAN5088_02354</name>
</gene>
<dbReference type="Proteomes" id="UP000048908">
    <property type="component" value="Unassembled WGS sequence"/>
</dbReference>
<name>A0A0M6XSD5_9RHOB</name>
<organism evidence="3 4">
    <name type="scientific">Jannaschia rubra</name>
    <dbReference type="NCBI Taxonomy" id="282197"/>
    <lineage>
        <taxon>Bacteria</taxon>
        <taxon>Pseudomonadati</taxon>
        <taxon>Pseudomonadota</taxon>
        <taxon>Alphaproteobacteria</taxon>
        <taxon>Rhodobacterales</taxon>
        <taxon>Roseobacteraceae</taxon>
        <taxon>Jannaschia</taxon>
    </lineage>
</organism>
<dbReference type="Gene3D" id="1.10.150.20">
    <property type="entry name" value="5' to 3' exonuclease, C-terminal subdomain"/>
    <property type="match status" value="1"/>
</dbReference>
<keyword evidence="2" id="KW-0472">Membrane</keyword>
<dbReference type="EMBL" id="CXPG01000020">
    <property type="protein sequence ID" value="CTQ33572.1"/>
    <property type="molecule type" value="Genomic_DNA"/>
</dbReference>
<feature type="region of interest" description="Disordered" evidence="1">
    <location>
        <begin position="62"/>
        <end position="206"/>
    </location>
</feature>
<dbReference type="STRING" id="282197.SAMN04488517_102401"/>
<feature type="compositionally biased region" description="Gly residues" evidence="1">
    <location>
        <begin position="86"/>
        <end position="96"/>
    </location>
</feature>
<sequence length="282" mass="28591">MDDTGATVHRNRMPIAAASGVVAWLLFWLAADWGFFWSLIAGLIVFGIVLLLLGLIGRDDAASAPPSSASSRPQDAPQSAVPPTVAGGGAAAGGGAPAATSPAMTGTPLGEGARAGGTAPAAEAEAPPAEASANQAGVVLTPEPAPQPTNRPAPGAPDDALPASARKAVETPSTPTVPVPDAMNEGGASKPATLDAPRDGKGDDLKKIKGVGPKLERQCNELGFWHFDQIAAWTDAEVAWVDSHLEGFRGRVSRDDWVSQAKTLALGGATEFSRRGSADGAR</sequence>
<proteinExistence type="predicted"/>
<dbReference type="AlphaFoldDB" id="A0A0M6XSD5"/>
<feature type="compositionally biased region" description="Low complexity" evidence="1">
    <location>
        <begin position="62"/>
        <end position="85"/>
    </location>
</feature>
<feature type="transmembrane region" description="Helical" evidence="2">
    <location>
        <begin position="36"/>
        <end position="56"/>
    </location>
</feature>
<evidence type="ECO:0000256" key="1">
    <source>
        <dbReference type="SAM" id="MobiDB-lite"/>
    </source>
</evidence>
<reference evidence="3 4" key="1">
    <citation type="submission" date="2015-07" db="EMBL/GenBank/DDBJ databases">
        <authorList>
            <person name="Noorani M."/>
        </authorList>
    </citation>
    <scope>NUCLEOTIDE SEQUENCE [LARGE SCALE GENOMIC DNA]</scope>
    <source>
        <strain evidence="3 4">CECT 5088</strain>
    </source>
</reference>
<feature type="compositionally biased region" description="Low complexity" evidence="1">
    <location>
        <begin position="156"/>
        <end position="180"/>
    </location>
</feature>
<keyword evidence="4" id="KW-1185">Reference proteome</keyword>
<dbReference type="RefSeq" id="WP_177220049.1">
    <property type="nucleotide sequence ID" value="NZ_CXPG01000020.1"/>
</dbReference>
<protein>
    <submittedName>
        <fullName evidence="3">NADH dehydrogenase subunit E</fullName>
    </submittedName>
</protein>
<feature type="transmembrane region" description="Helical" evidence="2">
    <location>
        <begin position="12"/>
        <end position="30"/>
    </location>
</feature>
<evidence type="ECO:0000313" key="3">
    <source>
        <dbReference type="EMBL" id="CTQ33572.1"/>
    </source>
</evidence>
<feature type="compositionally biased region" description="Pro residues" evidence="1">
    <location>
        <begin position="143"/>
        <end position="155"/>
    </location>
</feature>
<accession>A0A0M6XSD5</accession>
<evidence type="ECO:0000313" key="4">
    <source>
        <dbReference type="Proteomes" id="UP000048908"/>
    </source>
</evidence>
<keyword evidence="2" id="KW-0812">Transmembrane</keyword>